<dbReference type="InterPro" id="IPR011990">
    <property type="entry name" value="TPR-like_helical_dom_sf"/>
</dbReference>
<dbReference type="Gene3D" id="1.25.40.10">
    <property type="entry name" value="Tetratricopeptide repeat domain"/>
    <property type="match status" value="1"/>
</dbReference>
<accession>A0ABV8TV52</accession>
<evidence type="ECO:0000313" key="2">
    <source>
        <dbReference type="Proteomes" id="UP001595823"/>
    </source>
</evidence>
<keyword evidence="2" id="KW-1185">Reference proteome</keyword>
<sequence length="540" mass="58504">MDSAPRPDENPAAPEPLSSLLTASQELRVRAWNGEDVRAESSEAFDRAVGLVHGDGAQWAAAAAANALVAQYGNFESEEEGALYVRRCGNFLDLLNGLPSEPWVHGRKAMIHAVVADFAAAPGELKDGLRKAYEAAVASGEPDLVCRTAHSYALHLAYDDTETPADEGFPAAREVFAVAREHCAEGEDPDLVCHIHLHSAIVAEALGEVLEASRLARTAIAAGVADESPLNVGHAHAIVAEAALHRGDPHAAESHSRSALLLGERVAADQPWLVLTAHFGLAQAGLALERHEEALAHAREALRLYDDGVRTTASATFSFDVWETIAGLHEGMEDFDSAVEALVKGAAVAEEAGYMPRAAQMIRRRTWILWETGGVLGNFGDRCEEFSDLVQRLAVESKEFERNPDYSHLCGLELAETLDQRSQLKEAMMDLLTEYGEDGMAVSVDEAQAALWDDLIDDCHSAWQGFVLNPMRDEDRIIGTGLRLIALFCYSRRPRAALEVAAEVREVFADIGDPVVIDGLNDRIENLRGLVRSVEGDDLA</sequence>
<dbReference type="SUPFAM" id="SSF48452">
    <property type="entry name" value="TPR-like"/>
    <property type="match status" value="1"/>
</dbReference>
<dbReference type="RefSeq" id="WP_380618614.1">
    <property type="nucleotide sequence ID" value="NZ_JBHSDK010000008.1"/>
</dbReference>
<reference evidence="2" key="1">
    <citation type="journal article" date="2019" name="Int. J. Syst. Evol. Microbiol.">
        <title>The Global Catalogue of Microorganisms (GCM) 10K type strain sequencing project: providing services to taxonomists for standard genome sequencing and annotation.</title>
        <authorList>
            <consortium name="The Broad Institute Genomics Platform"/>
            <consortium name="The Broad Institute Genome Sequencing Center for Infectious Disease"/>
            <person name="Wu L."/>
            <person name="Ma J."/>
        </authorList>
    </citation>
    <scope>NUCLEOTIDE SEQUENCE [LARGE SCALE GENOMIC DNA]</scope>
    <source>
        <strain evidence="2">IBRC-M 10908</strain>
    </source>
</reference>
<organism evidence="1 2">
    <name type="scientific">Salininema proteolyticum</name>
    <dbReference type="NCBI Taxonomy" id="1607685"/>
    <lineage>
        <taxon>Bacteria</taxon>
        <taxon>Bacillati</taxon>
        <taxon>Actinomycetota</taxon>
        <taxon>Actinomycetes</taxon>
        <taxon>Glycomycetales</taxon>
        <taxon>Glycomycetaceae</taxon>
        <taxon>Salininema</taxon>
    </lineage>
</organism>
<dbReference type="Proteomes" id="UP001595823">
    <property type="component" value="Unassembled WGS sequence"/>
</dbReference>
<dbReference type="EMBL" id="JBHSDK010000008">
    <property type="protein sequence ID" value="MFC4334679.1"/>
    <property type="molecule type" value="Genomic_DNA"/>
</dbReference>
<proteinExistence type="predicted"/>
<gene>
    <name evidence="1" type="ORF">ACFPET_05655</name>
</gene>
<protein>
    <recommendedName>
        <fullName evidence="3">Tetratricopeptide repeat protein</fullName>
    </recommendedName>
</protein>
<name>A0ABV8TV52_9ACTN</name>
<comment type="caution">
    <text evidence="1">The sequence shown here is derived from an EMBL/GenBank/DDBJ whole genome shotgun (WGS) entry which is preliminary data.</text>
</comment>
<evidence type="ECO:0008006" key="3">
    <source>
        <dbReference type="Google" id="ProtNLM"/>
    </source>
</evidence>
<evidence type="ECO:0000313" key="1">
    <source>
        <dbReference type="EMBL" id="MFC4334679.1"/>
    </source>
</evidence>